<dbReference type="CDD" id="cd00075">
    <property type="entry name" value="HATPase"/>
    <property type="match status" value="1"/>
</dbReference>
<dbReference type="SMART" id="SM00086">
    <property type="entry name" value="PAC"/>
    <property type="match status" value="5"/>
</dbReference>
<dbReference type="Pfam" id="PF08448">
    <property type="entry name" value="PAS_4"/>
    <property type="match status" value="1"/>
</dbReference>
<dbReference type="SMART" id="SM00388">
    <property type="entry name" value="HisKA"/>
    <property type="match status" value="1"/>
</dbReference>
<dbReference type="CDD" id="cd00130">
    <property type="entry name" value="PAS"/>
    <property type="match status" value="5"/>
</dbReference>
<dbReference type="PRINTS" id="PR00344">
    <property type="entry name" value="BCTRLSENSOR"/>
</dbReference>
<dbReference type="HOGENOM" id="CLU_327303_0_0_4"/>
<dbReference type="SUPFAM" id="SSF55874">
    <property type="entry name" value="ATPase domain of HSP90 chaperone/DNA topoisomerase II/histidine kinase"/>
    <property type="match status" value="1"/>
</dbReference>
<dbReference type="InterPro" id="IPR001610">
    <property type="entry name" value="PAC"/>
</dbReference>
<dbReference type="InterPro" id="IPR036890">
    <property type="entry name" value="HATPase_C_sf"/>
</dbReference>
<keyword evidence="5" id="KW-0808">Transferase</keyword>
<dbReference type="InterPro" id="IPR013656">
    <property type="entry name" value="PAS_4"/>
</dbReference>
<evidence type="ECO:0000256" key="1">
    <source>
        <dbReference type="ARBA" id="ARBA00000085"/>
    </source>
</evidence>
<proteinExistence type="predicted"/>
<dbReference type="InterPro" id="IPR013655">
    <property type="entry name" value="PAS_fold_3"/>
</dbReference>
<dbReference type="OrthoDB" id="8807260at2"/>
<evidence type="ECO:0000259" key="9">
    <source>
        <dbReference type="PROSITE" id="PS50113"/>
    </source>
</evidence>
<feature type="domain" description="PAC" evidence="9">
    <location>
        <begin position="464"/>
        <end position="515"/>
    </location>
</feature>
<keyword evidence="6" id="KW-0418">Kinase</keyword>
<name>W0SI73_9PROT</name>
<accession>W0SI73</accession>
<sequence length="879" mass="97967">MGNADELLGAAFEAMGIGACIIAADGRLLRFNSAFCRMLGRTAPELQDQPWQLAAPPEIAEQPEEFLTAVLSGTPQEVGEWRLGCKNGGFVMVQVDARVISPGNGSRCALLTFTDIEARIARQYQQMAEFDRTDQALRRSEERYRQVIENVSIGIIVVQDGRFRFANPAALEITGFRPDEIVGLEFVPLIHEADRAKVLDRHQRRQRGEEIEPRYEFRIVTPGGRMVWVELAAVLIAWDGAPATLSFVSDITRRKEAEEALRRSEARYRSLIEGAPVGIVIVRSNRVCLANPRILDMVGFSREEMLTLPSFLECVEPADRELMAGVARRHVQMGSGSQQVVSFRLRNKSSETVWVEGSTVRVEWEGLPATLAFIHDITRQRQLEGNLQRALAERETILETSVMGIAFLDPKGRVRWANSAMQQIFALDRELPIGESLEAYYPSREEYLRIGAEVSAAVRDGRAFDGELQMRRADGALFWVHLSGRAVNQHDMGQGTVWVVLDINRRKKLEAALRSKTAEQDAILQSTQIGITLSVDRHHQWVNRTFAEMMGFSDKELLGVSSRIHFPDEASWKKVGAEAYPVLARGESYATECQMRRKDGGLIWIQLFGTTVDVRDMARGTIWTFVDVTKRRQAEEDIRRALAQQVELSELKNQFVSMTSHEFRTPLATILSSAQLLRYYSERLPAEEKLEMLGGIESAVARMTKMLDAVLMIGRADSGNLEFAPVPCKLNALCLALATEAARAANADGSAAQRLDTRFSPAEMELMLDEKLLRHILGNLIGNAFKYSPADGRVCLEVFGDGGDIVLIVADRGIGIPAEDMPRLFETFHRAGNVRNISGTGLGLAIVKRAVELHGGTMEVESMVGEGTRFSVRLPRVEV</sequence>
<organism evidence="10 11">
    <name type="scientific">Sulfuritalea hydrogenivorans sk43H</name>
    <dbReference type="NCBI Taxonomy" id="1223802"/>
    <lineage>
        <taxon>Bacteria</taxon>
        <taxon>Pseudomonadati</taxon>
        <taxon>Pseudomonadota</taxon>
        <taxon>Betaproteobacteria</taxon>
        <taxon>Nitrosomonadales</taxon>
        <taxon>Sterolibacteriaceae</taxon>
        <taxon>Sulfuritalea</taxon>
    </lineage>
</organism>
<dbReference type="InterPro" id="IPR035965">
    <property type="entry name" value="PAS-like_dom_sf"/>
</dbReference>
<evidence type="ECO:0000313" key="10">
    <source>
        <dbReference type="EMBL" id="BAO30522.1"/>
    </source>
</evidence>
<dbReference type="Pfam" id="PF00989">
    <property type="entry name" value="PAS"/>
    <property type="match status" value="3"/>
</dbReference>
<dbReference type="InterPro" id="IPR003594">
    <property type="entry name" value="HATPase_dom"/>
</dbReference>
<dbReference type="SUPFAM" id="SSF47384">
    <property type="entry name" value="Homodimeric domain of signal transducing histidine kinase"/>
    <property type="match status" value="1"/>
</dbReference>
<dbReference type="GO" id="GO:0000155">
    <property type="term" value="F:phosphorelay sensor kinase activity"/>
    <property type="evidence" value="ECO:0007669"/>
    <property type="project" value="InterPro"/>
</dbReference>
<reference evidence="10 11" key="1">
    <citation type="journal article" date="2014" name="Syst. Appl. Microbiol.">
        <title>Complete genomes of freshwater sulfur oxidizers Sulfuricella denitrificans skB26 and Sulfuritalea hydrogenivorans sk43H: genetic insights into the sulfur oxidation pathway of betaproteobacteria.</title>
        <authorList>
            <person name="Watanabe T."/>
            <person name="Kojima H."/>
            <person name="Fukui M."/>
        </authorList>
    </citation>
    <scope>NUCLEOTIDE SEQUENCE [LARGE SCALE GENOMIC DNA]</scope>
    <source>
        <strain evidence="10">DSM22779</strain>
    </source>
</reference>
<keyword evidence="11" id="KW-1185">Reference proteome</keyword>
<feature type="domain" description="PAS" evidence="8">
    <location>
        <begin position="140"/>
        <end position="209"/>
    </location>
</feature>
<dbReference type="InterPro" id="IPR003661">
    <property type="entry name" value="HisK_dim/P_dom"/>
</dbReference>
<dbReference type="InterPro" id="IPR000014">
    <property type="entry name" value="PAS"/>
</dbReference>
<dbReference type="Proteomes" id="UP000031637">
    <property type="component" value="Chromosome"/>
</dbReference>
<keyword evidence="4" id="KW-0597">Phosphoprotein</keyword>
<feature type="domain" description="PAC" evidence="9">
    <location>
        <begin position="589"/>
        <end position="640"/>
    </location>
</feature>
<dbReference type="CDD" id="cd00082">
    <property type="entry name" value="HisKA"/>
    <property type="match status" value="1"/>
</dbReference>
<dbReference type="GO" id="GO:0005886">
    <property type="term" value="C:plasma membrane"/>
    <property type="evidence" value="ECO:0007669"/>
    <property type="project" value="UniProtKB-SubCell"/>
</dbReference>
<gene>
    <name evidence="10" type="ORF">SUTH_02743</name>
</gene>
<dbReference type="KEGG" id="shd:SUTH_02743"/>
<dbReference type="Gene3D" id="3.30.450.20">
    <property type="entry name" value="PAS domain"/>
    <property type="match status" value="5"/>
</dbReference>
<evidence type="ECO:0000259" key="7">
    <source>
        <dbReference type="PROSITE" id="PS50109"/>
    </source>
</evidence>
<protein>
    <recommendedName>
        <fullName evidence="3">histidine kinase</fullName>
        <ecNumber evidence="3">2.7.13.3</ecNumber>
    </recommendedName>
</protein>
<dbReference type="SMART" id="SM00091">
    <property type="entry name" value="PAS"/>
    <property type="match status" value="5"/>
</dbReference>
<comment type="catalytic activity">
    <reaction evidence="1">
        <text>ATP + protein L-histidine = ADP + protein N-phospho-L-histidine.</text>
        <dbReference type="EC" id="2.7.13.3"/>
    </reaction>
</comment>
<dbReference type="EMBL" id="AP012547">
    <property type="protein sequence ID" value="BAO30522.1"/>
    <property type="molecule type" value="Genomic_DNA"/>
</dbReference>
<dbReference type="InterPro" id="IPR004358">
    <property type="entry name" value="Sig_transdc_His_kin-like_C"/>
</dbReference>
<dbReference type="PROSITE" id="PS50112">
    <property type="entry name" value="PAS"/>
    <property type="match status" value="3"/>
</dbReference>
<dbReference type="InterPro" id="IPR013767">
    <property type="entry name" value="PAS_fold"/>
</dbReference>
<dbReference type="STRING" id="1223802.SUTH_02743"/>
<dbReference type="InterPro" id="IPR000700">
    <property type="entry name" value="PAS-assoc_C"/>
</dbReference>
<dbReference type="PANTHER" id="PTHR43304">
    <property type="entry name" value="PHYTOCHROME-LIKE PROTEIN CPH1"/>
    <property type="match status" value="1"/>
</dbReference>
<dbReference type="AlphaFoldDB" id="W0SI73"/>
<evidence type="ECO:0000313" key="11">
    <source>
        <dbReference type="Proteomes" id="UP000031637"/>
    </source>
</evidence>
<dbReference type="Pfam" id="PF00512">
    <property type="entry name" value="HisKA"/>
    <property type="match status" value="1"/>
</dbReference>
<evidence type="ECO:0000256" key="6">
    <source>
        <dbReference type="ARBA" id="ARBA00022777"/>
    </source>
</evidence>
<feature type="domain" description="PAC" evidence="9">
    <location>
        <begin position="339"/>
        <end position="389"/>
    </location>
</feature>
<dbReference type="InterPro" id="IPR036097">
    <property type="entry name" value="HisK_dim/P_sf"/>
</dbReference>
<dbReference type="NCBIfam" id="TIGR00229">
    <property type="entry name" value="sensory_box"/>
    <property type="match status" value="5"/>
</dbReference>
<dbReference type="SMART" id="SM00387">
    <property type="entry name" value="HATPase_c"/>
    <property type="match status" value="1"/>
</dbReference>
<dbReference type="Gene3D" id="1.10.287.130">
    <property type="match status" value="1"/>
</dbReference>
<dbReference type="PROSITE" id="PS50109">
    <property type="entry name" value="HIS_KIN"/>
    <property type="match status" value="1"/>
</dbReference>
<feature type="domain" description="Histidine kinase" evidence="7">
    <location>
        <begin position="658"/>
        <end position="878"/>
    </location>
</feature>
<comment type="subcellular location">
    <subcellularLocation>
        <location evidence="2">Cell inner membrane</location>
        <topology evidence="2">Multi-pass membrane protein</topology>
    </subcellularLocation>
</comment>
<evidence type="ECO:0000256" key="2">
    <source>
        <dbReference type="ARBA" id="ARBA00004429"/>
    </source>
</evidence>
<evidence type="ECO:0000256" key="4">
    <source>
        <dbReference type="ARBA" id="ARBA00022553"/>
    </source>
</evidence>
<evidence type="ECO:0000256" key="5">
    <source>
        <dbReference type="ARBA" id="ARBA00022679"/>
    </source>
</evidence>
<dbReference type="Pfam" id="PF08447">
    <property type="entry name" value="PAS_3"/>
    <property type="match status" value="1"/>
</dbReference>
<dbReference type="GO" id="GO:0006355">
    <property type="term" value="P:regulation of DNA-templated transcription"/>
    <property type="evidence" value="ECO:0007669"/>
    <property type="project" value="InterPro"/>
</dbReference>
<feature type="domain" description="PAS" evidence="8">
    <location>
        <begin position="264"/>
        <end position="334"/>
    </location>
</feature>
<dbReference type="Gene3D" id="3.30.565.10">
    <property type="entry name" value="Histidine kinase-like ATPase, C-terminal domain"/>
    <property type="match status" value="1"/>
</dbReference>
<dbReference type="InterPro" id="IPR005467">
    <property type="entry name" value="His_kinase_dom"/>
</dbReference>
<dbReference type="SUPFAM" id="SSF55785">
    <property type="entry name" value="PYP-like sensor domain (PAS domain)"/>
    <property type="match status" value="5"/>
</dbReference>
<evidence type="ECO:0000259" key="8">
    <source>
        <dbReference type="PROSITE" id="PS50112"/>
    </source>
</evidence>
<dbReference type="InterPro" id="IPR052162">
    <property type="entry name" value="Sensor_kinase/Photoreceptor"/>
</dbReference>
<feature type="domain" description="PAS" evidence="8">
    <location>
        <begin position="390"/>
        <end position="461"/>
    </location>
</feature>
<feature type="domain" description="PAC" evidence="9">
    <location>
        <begin position="213"/>
        <end position="263"/>
    </location>
</feature>
<dbReference type="Pfam" id="PF02518">
    <property type="entry name" value="HATPase_c"/>
    <property type="match status" value="1"/>
</dbReference>
<dbReference type="FunFam" id="3.30.565.10:FF:000006">
    <property type="entry name" value="Sensor histidine kinase WalK"/>
    <property type="match status" value="1"/>
</dbReference>
<dbReference type="EC" id="2.7.13.3" evidence="3"/>
<dbReference type="RefSeq" id="WP_041099989.1">
    <property type="nucleotide sequence ID" value="NZ_AP012547.1"/>
</dbReference>
<dbReference type="PROSITE" id="PS50113">
    <property type="entry name" value="PAC"/>
    <property type="match status" value="4"/>
</dbReference>
<dbReference type="PANTHER" id="PTHR43304:SF1">
    <property type="entry name" value="PAC DOMAIN-CONTAINING PROTEIN"/>
    <property type="match status" value="1"/>
</dbReference>
<evidence type="ECO:0000256" key="3">
    <source>
        <dbReference type="ARBA" id="ARBA00012438"/>
    </source>
</evidence>